<dbReference type="AlphaFoldDB" id="A0A9P9EIF7"/>
<reference evidence="2" key="1">
    <citation type="journal article" date="2021" name="Nat. Commun.">
        <title>Genetic determinants of endophytism in the Arabidopsis root mycobiome.</title>
        <authorList>
            <person name="Mesny F."/>
            <person name="Miyauchi S."/>
            <person name="Thiergart T."/>
            <person name="Pickel B."/>
            <person name="Atanasova L."/>
            <person name="Karlsson M."/>
            <person name="Huettel B."/>
            <person name="Barry K.W."/>
            <person name="Haridas S."/>
            <person name="Chen C."/>
            <person name="Bauer D."/>
            <person name="Andreopoulos W."/>
            <person name="Pangilinan J."/>
            <person name="LaButti K."/>
            <person name="Riley R."/>
            <person name="Lipzen A."/>
            <person name="Clum A."/>
            <person name="Drula E."/>
            <person name="Henrissat B."/>
            <person name="Kohler A."/>
            <person name="Grigoriev I.V."/>
            <person name="Martin F.M."/>
            <person name="Hacquard S."/>
        </authorList>
    </citation>
    <scope>NUCLEOTIDE SEQUENCE</scope>
    <source>
        <strain evidence="2">MPI-CAGE-AT-0021</strain>
    </source>
</reference>
<accession>A0A9P9EIF7</accession>
<keyword evidence="1" id="KW-1133">Transmembrane helix</keyword>
<evidence type="ECO:0000313" key="3">
    <source>
        <dbReference type="Proteomes" id="UP000717696"/>
    </source>
</evidence>
<evidence type="ECO:0000313" key="2">
    <source>
        <dbReference type="EMBL" id="KAH7140139.1"/>
    </source>
</evidence>
<keyword evidence="1" id="KW-0472">Membrane</keyword>
<dbReference type="EMBL" id="JAGMUU010000013">
    <property type="protein sequence ID" value="KAH7140139.1"/>
    <property type="molecule type" value="Genomic_DNA"/>
</dbReference>
<sequence length="189" mass="19716">MSTICYGRSGNEAPGLVASSSDDASNGTACCLHSDSCATNGLRVDLTFADMQTLYIVRGCSDVKWESAACAAFECNGVRTCGCNKFCCYDFDGCDYDNSAVVFSPSPVRVATTTPSSTTSLESTSQSVAATNSTATSSQTANSDNIKVGLSVGIGVVIPLSCAVVAAWFCNQRAKRWHAHSTDAVVEAR</sequence>
<gene>
    <name evidence="2" type="ORF">B0J13DRAFT_637504</name>
</gene>
<keyword evidence="3" id="KW-1185">Reference proteome</keyword>
<comment type="caution">
    <text evidence="2">The sequence shown here is derived from an EMBL/GenBank/DDBJ whole genome shotgun (WGS) entry which is preliminary data.</text>
</comment>
<feature type="transmembrane region" description="Helical" evidence="1">
    <location>
        <begin position="148"/>
        <end position="170"/>
    </location>
</feature>
<keyword evidence="1" id="KW-0812">Transmembrane</keyword>
<dbReference type="OrthoDB" id="5215637at2759"/>
<protein>
    <submittedName>
        <fullName evidence="2">Uncharacterized protein</fullName>
    </submittedName>
</protein>
<dbReference type="Proteomes" id="UP000717696">
    <property type="component" value="Unassembled WGS sequence"/>
</dbReference>
<evidence type="ECO:0000256" key="1">
    <source>
        <dbReference type="SAM" id="Phobius"/>
    </source>
</evidence>
<name>A0A9P9EIF7_9HYPO</name>
<organism evidence="2 3">
    <name type="scientific">Dactylonectria estremocensis</name>
    <dbReference type="NCBI Taxonomy" id="1079267"/>
    <lineage>
        <taxon>Eukaryota</taxon>
        <taxon>Fungi</taxon>
        <taxon>Dikarya</taxon>
        <taxon>Ascomycota</taxon>
        <taxon>Pezizomycotina</taxon>
        <taxon>Sordariomycetes</taxon>
        <taxon>Hypocreomycetidae</taxon>
        <taxon>Hypocreales</taxon>
        <taxon>Nectriaceae</taxon>
        <taxon>Dactylonectria</taxon>
    </lineage>
</organism>
<proteinExistence type="predicted"/>